<keyword evidence="2" id="KW-1185">Reference proteome</keyword>
<gene>
    <name evidence="1" type="ORF">HPB50_018586</name>
</gene>
<organism evidence="1 2">
    <name type="scientific">Hyalomma asiaticum</name>
    <name type="common">Tick</name>
    <dbReference type="NCBI Taxonomy" id="266040"/>
    <lineage>
        <taxon>Eukaryota</taxon>
        <taxon>Metazoa</taxon>
        <taxon>Ecdysozoa</taxon>
        <taxon>Arthropoda</taxon>
        <taxon>Chelicerata</taxon>
        <taxon>Arachnida</taxon>
        <taxon>Acari</taxon>
        <taxon>Parasitiformes</taxon>
        <taxon>Ixodida</taxon>
        <taxon>Ixodoidea</taxon>
        <taxon>Ixodidae</taxon>
        <taxon>Hyalomminae</taxon>
        <taxon>Hyalomma</taxon>
    </lineage>
</organism>
<dbReference type="EMBL" id="CM023490">
    <property type="protein sequence ID" value="KAH6943290.1"/>
    <property type="molecule type" value="Genomic_DNA"/>
</dbReference>
<dbReference type="Proteomes" id="UP000821845">
    <property type="component" value="Chromosome 10"/>
</dbReference>
<accession>A0ACB7T8X4</accession>
<name>A0ACB7T8X4_HYAAI</name>
<comment type="caution">
    <text evidence="1">The sequence shown here is derived from an EMBL/GenBank/DDBJ whole genome shotgun (WGS) entry which is preliminary data.</text>
</comment>
<evidence type="ECO:0000313" key="1">
    <source>
        <dbReference type="EMBL" id="KAH6943290.1"/>
    </source>
</evidence>
<reference evidence="1" key="1">
    <citation type="submission" date="2020-05" db="EMBL/GenBank/DDBJ databases">
        <title>Large-scale comparative analyses of tick genomes elucidate their genetic diversity and vector capacities.</title>
        <authorList>
            <person name="Jia N."/>
            <person name="Wang J."/>
            <person name="Shi W."/>
            <person name="Du L."/>
            <person name="Sun Y."/>
            <person name="Zhan W."/>
            <person name="Jiang J."/>
            <person name="Wang Q."/>
            <person name="Zhang B."/>
            <person name="Ji P."/>
            <person name="Sakyi L.B."/>
            <person name="Cui X."/>
            <person name="Yuan T."/>
            <person name="Jiang B."/>
            <person name="Yang W."/>
            <person name="Lam T.T.-Y."/>
            <person name="Chang Q."/>
            <person name="Ding S."/>
            <person name="Wang X."/>
            <person name="Zhu J."/>
            <person name="Ruan X."/>
            <person name="Zhao L."/>
            <person name="Wei J."/>
            <person name="Que T."/>
            <person name="Du C."/>
            <person name="Cheng J."/>
            <person name="Dai P."/>
            <person name="Han X."/>
            <person name="Huang E."/>
            <person name="Gao Y."/>
            <person name="Liu J."/>
            <person name="Shao H."/>
            <person name="Ye R."/>
            <person name="Li L."/>
            <person name="Wei W."/>
            <person name="Wang X."/>
            <person name="Wang C."/>
            <person name="Yang T."/>
            <person name="Huo Q."/>
            <person name="Li W."/>
            <person name="Guo W."/>
            <person name="Chen H."/>
            <person name="Zhou L."/>
            <person name="Ni X."/>
            <person name="Tian J."/>
            <person name="Zhou Y."/>
            <person name="Sheng Y."/>
            <person name="Liu T."/>
            <person name="Pan Y."/>
            <person name="Xia L."/>
            <person name="Li J."/>
            <person name="Zhao F."/>
            <person name="Cao W."/>
        </authorList>
    </citation>
    <scope>NUCLEOTIDE SEQUENCE</scope>
    <source>
        <strain evidence="1">Hyas-2018</strain>
    </source>
</reference>
<evidence type="ECO:0000313" key="2">
    <source>
        <dbReference type="Proteomes" id="UP000821845"/>
    </source>
</evidence>
<proteinExistence type="predicted"/>
<protein>
    <submittedName>
        <fullName evidence="1">Uncharacterized protein</fullName>
    </submittedName>
</protein>
<sequence length="357" mass="41225">MGGPLVCSSDEVQTWLTPRVESAAWIHELMAAWPQTTTLETNVKGRKHTFTQEIDGDLYNIHFDPNRIREALAFKPRPGDVIQMSYASSGTRWIQQIIQLIVYKGYSATSFDEFWERLVLLEHSGKQADAFASTPRLIMTHIRPGKLADVPEAKYVYVARNPWDVCCSLYDYVVKVVERADRVPFEDYLSLFLDGRVATGRYFEHVNAGYLRRNEPNFFFVTYEEMQKDCGNVLLRLADFLDGDYGESLRRDPKLLRELIEKCSAPYMSSLFGIPKETFTELLFRNPNISRHTASRRTEDMEDTVAIVRRAKIGSWKVAFSKVALKLTLEKINSDPQGEFVRELWKDIYDEVLSFSQ</sequence>